<dbReference type="GO" id="GO:0102127">
    <property type="term" value="F:8-oxoguanine deaminase activity"/>
    <property type="evidence" value="ECO:0007669"/>
    <property type="project" value="UniProtKB-EC"/>
</dbReference>
<dbReference type="Proteomes" id="UP000298642">
    <property type="component" value="Chromosome"/>
</dbReference>
<dbReference type="FunFam" id="3.20.20.140:FF:000014">
    <property type="entry name" value="5-methylthioadenosine/S-adenosylhomocysteine deaminase"/>
    <property type="match status" value="1"/>
</dbReference>
<keyword evidence="1" id="KW-0479">Metal-binding</keyword>
<dbReference type="Gene3D" id="2.30.40.10">
    <property type="entry name" value="Urease, subunit C, domain 1"/>
    <property type="match status" value="1"/>
</dbReference>
<dbReference type="SUPFAM" id="SSF51338">
    <property type="entry name" value="Composite domain of metallo-dependent hydrolases"/>
    <property type="match status" value="2"/>
</dbReference>
<dbReference type="EC" id="3.5.4.32" evidence="5"/>
<organism evidence="5 6">
    <name type="scientific">Dysosmobacter welbionis</name>
    <dbReference type="NCBI Taxonomy" id="2093857"/>
    <lineage>
        <taxon>Bacteria</taxon>
        <taxon>Bacillati</taxon>
        <taxon>Bacillota</taxon>
        <taxon>Clostridia</taxon>
        <taxon>Eubacteriales</taxon>
        <taxon>Oscillospiraceae</taxon>
        <taxon>Dysosmobacter</taxon>
    </lineage>
</organism>
<evidence type="ECO:0000313" key="5">
    <source>
        <dbReference type="EMBL" id="QCI60412.1"/>
    </source>
</evidence>
<sequence>MSSLLLRNLRTILTCDDGDAVLEHADLYCENGIIRGLGPDLPQTADTVIDGSHYWCYPGLINTHHHLYQVFSRNLPQVQNLELFDWLTALYEIWKGLDEQVVRLSSLTGMGELLKHGCTTCFDHHYVFPAGCGDLIGAQFAAAEELGMRMFASRGSMDLSRKDGGLPPDSVVQTVDAIMKDSARVIEAYHDPSFGSMRQVALAPCSPFSVSGELLRQSAILARQYGVRLHTHLCETRDEEHYTLEHYGVRPLEYMASLGWTGPDVWYAHGIHFNDEELRELARTGTGVAHCPISNMKLASGVARVPEMLALDVPVGLAVDGSASNDGSSLMEELRVCYLLHRLTSSEKAPSGYQVLKMATRGSARLLGREDIGQLAVGKCADFFLVDSRRLELVGGAYSPADVLATVGLRGPVDYTVVNGRVVVKEGHLVTIDEEKTAADARNACGAYLAKA</sequence>
<dbReference type="EMBL" id="CP034413">
    <property type="protein sequence ID" value="QCI60412.1"/>
    <property type="molecule type" value="Genomic_DNA"/>
</dbReference>
<keyword evidence="6" id="KW-1185">Reference proteome</keyword>
<dbReference type="InterPro" id="IPR050287">
    <property type="entry name" value="MTA/SAH_deaminase"/>
</dbReference>
<protein>
    <submittedName>
        <fullName evidence="5">8-oxoguanine deaminase</fullName>
        <ecNumber evidence="5">3.5.4.32</ecNumber>
    </submittedName>
</protein>
<accession>A0A4D7B217</accession>
<name>A0A4D7B217_9FIRM</name>
<evidence type="ECO:0000259" key="4">
    <source>
        <dbReference type="Pfam" id="PF01979"/>
    </source>
</evidence>
<dbReference type="InterPro" id="IPR032466">
    <property type="entry name" value="Metal_Hydrolase"/>
</dbReference>
<dbReference type="KEGG" id="obj:EIO64_15290"/>
<dbReference type="AlphaFoldDB" id="A0A4D7B217"/>
<dbReference type="RefSeq" id="WP_119310741.1">
    <property type="nucleotide sequence ID" value="NZ_CP034413.3"/>
</dbReference>
<reference evidence="6" key="1">
    <citation type="submission" date="2018-12" db="EMBL/GenBank/DDBJ databases">
        <title>Dusodibacter welbiota gen. nov., sp. nov., isolated from human faeces and emended description of the Oscillibacter genus.</title>
        <authorList>
            <person name="Le Roy T."/>
            <person name="Van der Smissen P."/>
            <person name="Delzenne N."/>
            <person name="Muccioli G."/>
            <person name="Collet J.F."/>
            <person name="Cani P.D."/>
        </authorList>
    </citation>
    <scope>NUCLEOTIDE SEQUENCE [LARGE SCALE GENOMIC DNA]</scope>
    <source>
        <strain evidence="6">J115</strain>
    </source>
</reference>
<evidence type="ECO:0000256" key="3">
    <source>
        <dbReference type="ARBA" id="ARBA00022833"/>
    </source>
</evidence>
<evidence type="ECO:0000313" key="6">
    <source>
        <dbReference type="Proteomes" id="UP000298642"/>
    </source>
</evidence>
<dbReference type="PANTHER" id="PTHR43794">
    <property type="entry name" value="AMINOHYDROLASE SSNA-RELATED"/>
    <property type="match status" value="1"/>
</dbReference>
<keyword evidence="3" id="KW-0862">Zinc</keyword>
<dbReference type="InterPro" id="IPR011059">
    <property type="entry name" value="Metal-dep_hydrolase_composite"/>
</dbReference>
<proteinExistence type="predicted"/>
<evidence type="ECO:0000256" key="2">
    <source>
        <dbReference type="ARBA" id="ARBA00022801"/>
    </source>
</evidence>
<dbReference type="NCBIfam" id="NF006055">
    <property type="entry name" value="PRK08203.1"/>
    <property type="match status" value="1"/>
</dbReference>
<dbReference type="Pfam" id="PF01979">
    <property type="entry name" value="Amidohydro_1"/>
    <property type="match status" value="1"/>
</dbReference>
<gene>
    <name evidence="5" type="ORF">EIO64_15290</name>
</gene>
<evidence type="ECO:0000256" key="1">
    <source>
        <dbReference type="ARBA" id="ARBA00022723"/>
    </source>
</evidence>
<dbReference type="PANTHER" id="PTHR43794:SF11">
    <property type="entry name" value="AMIDOHYDROLASE-RELATED DOMAIN-CONTAINING PROTEIN"/>
    <property type="match status" value="1"/>
</dbReference>
<dbReference type="SUPFAM" id="SSF51556">
    <property type="entry name" value="Metallo-dependent hydrolases"/>
    <property type="match status" value="1"/>
</dbReference>
<dbReference type="Gene3D" id="3.20.20.140">
    <property type="entry name" value="Metal-dependent hydrolases"/>
    <property type="match status" value="1"/>
</dbReference>
<dbReference type="GO" id="GO:0019239">
    <property type="term" value="F:deaminase activity"/>
    <property type="evidence" value="ECO:0007669"/>
    <property type="project" value="UniProtKB-ARBA"/>
</dbReference>
<keyword evidence="2 5" id="KW-0378">Hydrolase</keyword>
<dbReference type="CDD" id="cd01298">
    <property type="entry name" value="ATZ_TRZ_like"/>
    <property type="match status" value="1"/>
</dbReference>
<feature type="domain" description="Amidohydrolase-related" evidence="4">
    <location>
        <begin position="57"/>
        <end position="423"/>
    </location>
</feature>
<dbReference type="GO" id="GO:0046872">
    <property type="term" value="F:metal ion binding"/>
    <property type="evidence" value="ECO:0007669"/>
    <property type="project" value="UniProtKB-KW"/>
</dbReference>
<dbReference type="InterPro" id="IPR006680">
    <property type="entry name" value="Amidohydro-rel"/>
</dbReference>